<sequence length="399" mass="47830">MSCKKCGHYNSPYIFLKMTEDISQIFQCMYCVAKDTDQNKKIVIEELLKNKPIWEINNFPPSVSENQEFTIKNVIRNYKQENIDKYQEEVKNKIIDIFDSIEQSFSKVLNQQKKDILIKFEDFFKYTDLNGIYDISNLRQSLEQFQKGQIDINKFFEVHIKFKEQLYDKEIRDKSFNHTKIRQEIFDKVEVLKQKLEENINSISQNLEIESELVNSVKNSYKSFEFKNSSHVSVVNKSEDLNYIKQIIFYPNSSPQKYQYAYIQNDLQKDKRYNLRLKINQNNNNIQELFFVLQGQTDLYQEKWLKQNIILLKKHSFFFQQDNSFLGLIKDDQTVINIVFNCQERLFEIYDDQRKKYERNVVDINKIKGDLVFVIGTKQLQNFNNNSNINVTVLDINEF</sequence>
<name>A0A0V0QNE2_PSEPJ</name>
<dbReference type="EMBL" id="LDAU01000125">
    <property type="protein sequence ID" value="KRX03803.1"/>
    <property type="molecule type" value="Genomic_DNA"/>
</dbReference>
<gene>
    <name evidence="2" type="ORF">PPERSA_04598</name>
</gene>
<dbReference type="InParanoid" id="A0A0V0QNE2"/>
<evidence type="ECO:0000256" key="1">
    <source>
        <dbReference type="SAM" id="Coils"/>
    </source>
</evidence>
<reference evidence="2 3" key="1">
    <citation type="journal article" date="2015" name="Sci. Rep.">
        <title>Genome of the facultative scuticociliatosis pathogen Pseudocohnilembus persalinus provides insight into its virulence through horizontal gene transfer.</title>
        <authorList>
            <person name="Xiong J."/>
            <person name="Wang G."/>
            <person name="Cheng J."/>
            <person name="Tian M."/>
            <person name="Pan X."/>
            <person name="Warren A."/>
            <person name="Jiang C."/>
            <person name="Yuan D."/>
            <person name="Miao W."/>
        </authorList>
    </citation>
    <scope>NUCLEOTIDE SEQUENCE [LARGE SCALE GENOMIC DNA]</scope>
    <source>
        <strain evidence="2">36N120E</strain>
    </source>
</reference>
<evidence type="ECO:0000313" key="3">
    <source>
        <dbReference type="Proteomes" id="UP000054937"/>
    </source>
</evidence>
<dbReference type="AlphaFoldDB" id="A0A0V0QNE2"/>
<protein>
    <submittedName>
        <fullName evidence="2">Uncharacterized protein</fullName>
    </submittedName>
</protein>
<evidence type="ECO:0000313" key="2">
    <source>
        <dbReference type="EMBL" id="KRX03803.1"/>
    </source>
</evidence>
<comment type="caution">
    <text evidence="2">The sequence shown here is derived from an EMBL/GenBank/DDBJ whole genome shotgun (WGS) entry which is preliminary data.</text>
</comment>
<feature type="coiled-coil region" evidence="1">
    <location>
        <begin position="186"/>
        <end position="213"/>
    </location>
</feature>
<accession>A0A0V0QNE2</accession>
<keyword evidence="1" id="KW-0175">Coiled coil</keyword>
<organism evidence="2 3">
    <name type="scientific">Pseudocohnilembus persalinus</name>
    <name type="common">Ciliate</name>
    <dbReference type="NCBI Taxonomy" id="266149"/>
    <lineage>
        <taxon>Eukaryota</taxon>
        <taxon>Sar</taxon>
        <taxon>Alveolata</taxon>
        <taxon>Ciliophora</taxon>
        <taxon>Intramacronucleata</taxon>
        <taxon>Oligohymenophorea</taxon>
        <taxon>Scuticociliatia</taxon>
        <taxon>Philasterida</taxon>
        <taxon>Pseudocohnilembidae</taxon>
        <taxon>Pseudocohnilembus</taxon>
    </lineage>
</organism>
<dbReference type="Proteomes" id="UP000054937">
    <property type="component" value="Unassembled WGS sequence"/>
</dbReference>
<keyword evidence="3" id="KW-1185">Reference proteome</keyword>
<proteinExistence type="predicted"/>